<evidence type="ECO:0000313" key="3">
    <source>
        <dbReference type="Proteomes" id="UP000188533"/>
    </source>
</evidence>
<sequence length="66" mass="7325">MSTAQPKSTPLSSKPSVVTDKSQENQQLLQVAQSSVCHTCNIKQSNVKVEQFWKNFTKEATEQASI</sequence>
<proteinExistence type="predicted"/>
<reference evidence="2 3" key="2">
    <citation type="submission" date="2017-02" db="EMBL/GenBank/DDBJ databases">
        <title>A genome survey and senescence transcriptome analysis in Lentinula edodes.</title>
        <authorList>
            <person name="Sakamoto Y."/>
            <person name="Nakade K."/>
            <person name="Sato S."/>
            <person name="Yoshida Y."/>
            <person name="Miyazaki K."/>
            <person name="Natsume S."/>
            <person name="Konno N."/>
        </authorList>
    </citation>
    <scope>NUCLEOTIDE SEQUENCE [LARGE SCALE GENOMIC DNA]</scope>
    <source>
        <strain evidence="2 3">NBRC 111202</strain>
    </source>
</reference>
<dbReference type="Proteomes" id="UP000188533">
    <property type="component" value="Unassembled WGS sequence"/>
</dbReference>
<name>A0A1Q3ENN7_LENED</name>
<evidence type="ECO:0000313" key="2">
    <source>
        <dbReference type="EMBL" id="GAW08801.1"/>
    </source>
</evidence>
<protein>
    <submittedName>
        <fullName evidence="2">Uncharacterized protein</fullName>
    </submittedName>
</protein>
<evidence type="ECO:0000256" key="1">
    <source>
        <dbReference type="SAM" id="MobiDB-lite"/>
    </source>
</evidence>
<reference evidence="2 3" key="1">
    <citation type="submission" date="2016-08" db="EMBL/GenBank/DDBJ databases">
        <authorList>
            <consortium name="Lentinula edodes genome sequencing consortium"/>
            <person name="Sakamoto Y."/>
            <person name="Nakade K."/>
            <person name="Sato S."/>
            <person name="Yoshida Y."/>
            <person name="Miyazaki K."/>
            <person name="Natsume S."/>
            <person name="Konno N."/>
        </authorList>
    </citation>
    <scope>NUCLEOTIDE SEQUENCE [LARGE SCALE GENOMIC DNA]</scope>
    <source>
        <strain evidence="2 3">NBRC 111202</strain>
    </source>
</reference>
<organism evidence="2 3">
    <name type="scientific">Lentinula edodes</name>
    <name type="common">Shiitake mushroom</name>
    <name type="synonym">Lentinus edodes</name>
    <dbReference type="NCBI Taxonomy" id="5353"/>
    <lineage>
        <taxon>Eukaryota</taxon>
        <taxon>Fungi</taxon>
        <taxon>Dikarya</taxon>
        <taxon>Basidiomycota</taxon>
        <taxon>Agaricomycotina</taxon>
        <taxon>Agaricomycetes</taxon>
        <taxon>Agaricomycetidae</taxon>
        <taxon>Agaricales</taxon>
        <taxon>Marasmiineae</taxon>
        <taxon>Omphalotaceae</taxon>
        <taxon>Lentinula</taxon>
    </lineage>
</organism>
<keyword evidence="3" id="KW-1185">Reference proteome</keyword>
<dbReference type="AlphaFoldDB" id="A0A1Q3ENN7"/>
<feature type="region of interest" description="Disordered" evidence="1">
    <location>
        <begin position="1"/>
        <end position="23"/>
    </location>
</feature>
<comment type="caution">
    <text evidence="2">The sequence shown here is derived from an EMBL/GenBank/DDBJ whole genome shotgun (WGS) entry which is preliminary data.</text>
</comment>
<accession>A0A1Q3ENN7</accession>
<gene>
    <name evidence="2" type="ORF">LENED_010890</name>
</gene>
<dbReference type="EMBL" id="BDGU01000751">
    <property type="protein sequence ID" value="GAW08801.1"/>
    <property type="molecule type" value="Genomic_DNA"/>
</dbReference>